<dbReference type="Pfam" id="PF01965">
    <property type="entry name" value="DJ-1_PfpI"/>
    <property type="match status" value="1"/>
</dbReference>
<evidence type="ECO:0000313" key="3">
    <source>
        <dbReference type="Proteomes" id="UP000192911"/>
    </source>
</evidence>
<dbReference type="EMBL" id="FXAH01000011">
    <property type="protein sequence ID" value="SMF58669.1"/>
    <property type="molecule type" value="Genomic_DNA"/>
</dbReference>
<dbReference type="PANTHER" id="PTHR43130:SF2">
    <property type="entry name" value="DJ-1_PFPI DOMAIN-CONTAINING PROTEIN"/>
    <property type="match status" value="1"/>
</dbReference>
<dbReference type="Gene3D" id="3.40.50.880">
    <property type="match status" value="1"/>
</dbReference>
<dbReference type="AlphaFoldDB" id="A0A1X7FTX1"/>
<dbReference type="InterPro" id="IPR002818">
    <property type="entry name" value="DJ-1/PfpI"/>
</dbReference>
<evidence type="ECO:0000259" key="1">
    <source>
        <dbReference type="Pfam" id="PF01965"/>
    </source>
</evidence>
<sequence length="333" mass="35374">MALFEGYTTFEPFNSGSIICAGIEPEHERKRSGAFACGLIDLEQIKETILTDNSENNGSEKPLTGAGCSRRDILKFGGIATLSAVLGGGALLGRATPALAQVASKSELAPNDPLDILIVNYDGGTLLDFAGPSEIFHRLPNTNVRYASLNGGDVTLEFGVVYGKTERLADIDKTDLILVPGGSNLTAPMRPGYQAQIRRLAESAKHVTSVCNGSLVLAATGILKGKRSACHWAFVNKLSEYGAIPVPDRFVEDDNGRFMSGGGVTAGIDFALRVAQKLRGQQAAEFTQLVIEYDPAPPFHSGHPKDARPEVVAMVDKKLPGASRGLARIPGVR</sequence>
<organism evidence="2 3">
    <name type="scientific">Trinickia caryophylli</name>
    <name type="common">Paraburkholderia caryophylli</name>
    <dbReference type="NCBI Taxonomy" id="28094"/>
    <lineage>
        <taxon>Bacteria</taxon>
        <taxon>Pseudomonadati</taxon>
        <taxon>Pseudomonadota</taxon>
        <taxon>Betaproteobacteria</taxon>
        <taxon>Burkholderiales</taxon>
        <taxon>Burkholderiaceae</taxon>
        <taxon>Trinickia</taxon>
    </lineage>
</organism>
<dbReference type="STRING" id="28094.SAMN06295900_111140"/>
<dbReference type="GO" id="GO:0006355">
    <property type="term" value="P:regulation of DNA-templated transcription"/>
    <property type="evidence" value="ECO:0007669"/>
    <property type="project" value="TreeGrafter"/>
</dbReference>
<keyword evidence="3" id="KW-1185">Reference proteome</keyword>
<protein>
    <submittedName>
        <fullName evidence="2">DJ-1/PfpI family protein</fullName>
    </submittedName>
</protein>
<accession>A0A1X7FTX1</accession>
<feature type="domain" description="DJ-1/PfpI" evidence="1">
    <location>
        <begin position="116"/>
        <end position="275"/>
    </location>
</feature>
<evidence type="ECO:0000313" key="2">
    <source>
        <dbReference type="EMBL" id="SMF58669.1"/>
    </source>
</evidence>
<dbReference type="Proteomes" id="UP000192911">
    <property type="component" value="Unassembled WGS sequence"/>
</dbReference>
<name>A0A1X7FTX1_TRICW</name>
<reference evidence="3" key="1">
    <citation type="submission" date="2017-04" db="EMBL/GenBank/DDBJ databases">
        <authorList>
            <person name="Varghese N."/>
            <person name="Submissions S."/>
        </authorList>
    </citation>
    <scope>NUCLEOTIDE SEQUENCE [LARGE SCALE GENOMIC DNA]</scope>
    <source>
        <strain evidence="3">Ballard 720</strain>
    </source>
</reference>
<gene>
    <name evidence="2" type="ORF">SAMN06295900_111140</name>
</gene>
<dbReference type="CDD" id="cd03139">
    <property type="entry name" value="GATase1_PfpI_2"/>
    <property type="match status" value="1"/>
</dbReference>
<dbReference type="PANTHER" id="PTHR43130">
    <property type="entry name" value="ARAC-FAMILY TRANSCRIPTIONAL REGULATOR"/>
    <property type="match status" value="1"/>
</dbReference>
<dbReference type="InterPro" id="IPR029062">
    <property type="entry name" value="Class_I_gatase-like"/>
</dbReference>
<dbReference type="InterPro" id="IPR052158">
    <property type="entry name" value="INH-QAR"/>
</dbReference>
<proteinExistence type="predicted"/>
<dbReference type="SUPFAM" id="SSF52317">
    <property type="entry name" value="Class I glutamine amidotransferase-like"/>
    <property type="match status" value="1"/>
</dbReference>